<accession>A0ABU1BLD7</accession>
<proteinExistence type="predicted"/>
<sequence>MVGHESAADAGTNDAGQYSPVPARLFWCALDLGTVIEREASHAEARILRAIIHIVQARYAKARRDCQIVRAQSSLIGTGCCAVVDGSAGKAGVAYEKLSAVLSRHPQASSSEKQWVQILAERSLNLISAAEHESALAARFHAAQMRGESVHQQEESRCTLHVEKNPQKALALAQ</sequence>
<protein>
    <submittedName>
        <fullName evidence="1">Uncharacterized protein</fullName>
    </submittedName>
</protein>
<evidence type="ECO:0000313" key="2">
    <source>
        <dbReference type="Proteomes" id="UP001225596"/>
    </source>
</evidence>
<gene>
    <name evidence="1" type="ORF">Q8A64_05250</name>
</gene>
<reference evidence="1 2" key="1">
    <citation type="submission" date="2023-08" db="EMBL/GenBank/DDBJ databases">
        <title>Oxalobacteraceae gen .nov., isolated from river sludge outside the plant.</title>
        <authorList>
            <person name="Zhao S.Y."/>
        </authorList>
    </citation>
    <scope>NUCLEOTIDE SEQUENCE [LARGE SCALE GENOMIC DNA]</scope>
    <source>
        <strain evidence="1 2">R-40</strain>
    </source>
</reference>
<keyword evidence="2" id="KW-1185">Reference proteome</keyword>
<dbReference type="EMBL" id="JAUYVH010000002">
    <property type="protein sequence ID" value="MDQ9169815.1"/>
    <property type="molecule type" value="Genomic_DNA"/>
</dbReference>
<dbReference type="RefSeq" id="WP_338435746.1">
    <property type="nucleotide sequence ID" value="NZ_JAUYVH010000002.1"/>
</dbReference>
<comment type="caution">
    <text evidence="1">The sequence shown here is derived from an EMBL/GenBank/DDBJ whole genome shotgun (WGS) entry which is preliminary data.</text>
</comment>
<dbReference type="Proteomes" id="UP001225596">
    <property type="component" value="Unassembled WGS sequence"/>
</dbReference>
<evidence type="ECO:0000313" key="1">
    <source>
        <dbReference type="EMBL" id="MDQ9169815.1"/>
    </source>
</evidence>
<name>A0ABU1BLD7_9BURK</name>
<organism evidence="1 2">
    <name type="scientific">Keguizhuia sedimenti</name>
    <dbReference type="NCBI Taxonomy" id="3064264"/>
    <lineage>
        <taxon>Bacteria</taxon>
        <taxon>Pseudomonadati</taxon>
        <taxon>Pseudomonadota</taxon>
        <taxon>Betaproteobacteria</taxon>
        <taxon>Burkholderiales</taxon>
        <taxon>Oxalobacteraceae</taxon>
        <taxon>Keguizhuia</taxon>
    </lineage>
</organism>